<evidence type="ECO:0000313" key="2">
    <source>
        <dbReference type="Proteomes" id="UP000749559"/>
    </source>
</evidence>
<keyword evidence="2" id="KW-1185">Reference proteome</keyword>
<evidence type="ECO:0000313" key="1">
    <source>
        <dbReference type="EMBL" id="CAH1776907.1"/>
    </source>
</evidence>
<accession>A0A8J1XLJ8</accession>
<sequence length="115" mass="12844">IGQCENYQAHSLIILEDIEYNLLVDYQQQKQQQSCLNHANAVLQAAKMIALPEPDKWLVMAAPVKNAKTVNAEILASMRMAYAHVLKDAANNEGIDLSLYKAIHTPCTYILATLF</sequence>
<dbReference type="EMBL" id="CAIIXF020000002">
    <property type="protein sequence ID" value="CAH1776907.1"/>
    <property type="molecule type" value="Genomic_DNA"/>
</dbReference>
<dbReference type="AlphaFoldDB" id="A0A8J1XLJ8"/>
<protein>
    <submittedName>
        <fullName evidence="1">Uncharacterized protein</fullName>
    </submittedName>
</protein>
<gene>
    <name evidence="1" type="ORF">OFUS_LOCUS4036</name>
</gene>
<name>A0A8J1XLJ8_OWEFU</name>
<organism evidence="1 2">
    <name type="scientific">Owenia fusiformis</name>
    <name type="common">Polychaete worm</name>
    <dbReference type="NCBI Taxonomy" id="6347"/>
    <lineage>
        <taxon>Eukaryota</taxon>
        <taxon>Metazoa</taxon>
        <taxon>Spiralia</taxon>
        <taxon>Lophotrochozoa</taxon>
        <taxon>Annelida</taxon>
        <taxon>Polychaeta</taxon>
        <taxon>Sedentaria</taxon>
        <taxon>Canalipalpata</taxon>
        <taxon>Sabellida</taxon>
        <taxon>Oweniida</taxon>
        <taxon>Oweniidae</taxon>
        <taxon>Owenia</taxon>
    </lineage>
</organism>
<reference evidence="1" key="1">
    <citation type="submission" date="2022-03" db="EMBL/GenBank/DDBJ databases">
        <authorList>
            <person name="Martin C."/>
        </authorList>
    </citation>
    <scope>NUCLEOTIDE SEQUENCE</scope>
</reference>
<comment type="caution">
    <text evidence="1">The sequence shown here is derived from an EMBL/GenBank/DDBJ whole genome shotgun (WGS) entry which is preliminary data.</text>
</comment>
<proteinExistence type="predicted"/>
<feature type="non-terminal residue" evidence="1">
    <location>
        <position position="115"/>
    </location>
</feature>
<dbReference type="Proteomes" id="UP000749559">
    <property type="component" value="Unassembled WGS sequence"/>
</dbReference>